<dbReference type="GeneID" id="30176368"/>
<evidence type="ECO:0000313" key="5">
    <source>
        <dbReference type="EMBL" id="ODQ47013.1"/>
    </source>
</evidence>
<dbReference type="PRINTS" id="PR00469">
    <property type="entry name" value="PNDRDTASEII"/>
</dbReference>
<accession>A0A1E3NNH0</accession>
<dbReference type="InterPro" id="IPR023753">
    <property type="entry name" value="FAD/NAD-binding_dom"/>
</dbReference>
<reference evidence="5 6" key="1">
    <citation type="journal article" date="2016" name="Proc. Natl. Acad. Sci. U.S.A.">
        <title>Comparative genomics of biotechnologically important yeasts.</title>
        <authorList>
            <person name="Riley R."/>
            <person name="Haridas S."/>
            <person name="Wolfe K.H."/>
            <person name="Lopes M.R."/>
            <person name="Hittinger C.T."/>
            <person name="Goeker M."/>
            <person name="Salamov A.A."/>
            <person name="Wisecaver J.H."/>
            <person name="Long T.M."/>
            <person name="Calvey C.H."/>
            <person name="Aerts A.L."/>
            <person name="Barry K.W."/>
            <person name="Choi C."/>
            <person name="Clum A."/>
            <person name="Coughlan A.Y."/>
            <person name="Deshpande S."/>
            <person name="Douglass A.P."/>
            <person name="Hanson S.J."/>
            <person name="Klenk H.-P."/>
            <person name="LaButti K.M."/>
            <person name="Lapidus A."/>
            <person name="Lindquist E.A."/>
            <person name="Lipzen A.M."/>
            <person name="Meier-Kolthoff J.P."/>
            <person name="Ohm R.A."/>
            <person name="Otillar R.P."/>
            <person name="Pangilinan J.L."/>
            <person name="Peng Y."/>
            <person name="Rokas A."/>
            <person name="Rosa C.A."/>
            <person name="Scheuner C."/>
            <person name="Sibirny A.A."/>
            <person name="Slot J.C."/>
            <person name="Stielow J.B."/>
            <person name="Sun H."/>
            <person name="Kurtzman C.P."/>
            <person name="Blackwell M."/>
            <person name="Grigoriev I.V."/>
            <person name="Jeffries T.W."/>
        </authorList>
    </citation>
    <scope>NUCLEOTIDE SEQUENCE [LARGE SCALE GENOMIC DNA]</scope>
    <source>
        <strain evidence="5 6">NRRL Y-2026</strain>
    </source>
</reference>
<evidence type="ECO:0000313" key="6">
    <source>
        <dbReference type="Proteomes" id="UP000094455"/>
    </source>
</evidence>
<proteinExistence type="inferred from homology"/>
<dbReference type="Pfam" id="PF07992">
    <property type="entry name" value="Pyr_redox_2"/>
    <property type="match status" value="1"/>
</dbReference>
<gene>
    <name evidence="5" type="ORF">PICMEDRAFT_105227</name>
</gene>
<dbReference type="Gene3D" id="3.50.50.60">
    <property type="entry name" value="FAD/NAD(P)-binding domain"/>
    <property type="match status" value="2"/>
</dbReference>
<feature type="domain" description="FAD/NAD(P)-binding" evidence="4">
    <location>
        <begin position="6"/>
        <end position="294"/>
    </location>
</feature>
<protein>
    <recommendedName>
        <fullName evidence="4">FAD/NAD(P)-binding domain-containing protein</fullName>
    </recommendedName>
</protein>
<dbReference type="SUPFAM" id="SSF51905">
    <property type="entry name" value="FAD/NAD(P)-binding domain"/>
    <property type="match status" value="1"/>
</dbReference>
<dbReference type="InterPro" id="IPR036188">
    <property type="entry name" value="FAD/NAD-bd_sf"/>
</dbReference>
<sequence>MTAFKYDAIVIGGSASGLSATLAIARALVSVVCVDTGKPCNIFSKESHNFLTHDNESPSSIKRVAREQVEKYPNASFIDDEVVSIIRQDDKETFTVRTKDNPDVLNARNIIIATGMNDNIEASNIKNLGQFWGNSIFTCGYCHGFEYAGKQAGLYASNEMFLKIMVPIVYNWNKNLTVFGSQTAIDQLSENKELSKRGINTISHSPIAEIVGDGTQIESVILENGDKIDLDVLYYVPNSVINMRDLITRLGVELDGMGFIKVDKQSQMTNIPGIYAAGDCTTMMRSLAVATQTGQLAGASLTHKLFGQHWTSF</sequence>
<dbReference type="RefSeq" id="XP_019018126.1">
    <property type="nucleotide sequence ID" value="XM_019159681.1"/>
</dbReference>
<dbReference type="PRINTS" id="PR00368">
    <property type="entry name" value="FADPNR"/>
</dbReference>
<dbReference type="EMBL" id="KV454002">
    <property type="protein sequence ID" value="ODQ47013.1"/>
    <property type="molecule type" value="Genomic_DNA"/>
</dbReference>
<dbReference type="Proteomes" id="UP000094455">
    <property type="component" value="Unassembled WGS sequence"/>
</dbReference>
<evidence type="ECO:0000256" key="2">
    <source>
        <dbReference type="ARBA" id="ARBA00022630"/>
    </source>
</evidence>
<comment type="similarity">
    <text evidence="1">Belongs to the class-II pyridine nucleotide-disulfide oxidoreductase family.</text>
</comment>
<keyword evidence="3" id="KW-0560">Oxidoreductase</keyword>
<dbReference type="PANTHER" id="PTHR48105">
    <property type="entry name" value="THIOREDOXIN REDUCTASE 1-RELATED-RELATED"/>
    <property type="match status" value="1"/>
</dbReference>
<dbReference type="OrthoDB" id="10260355at2759"/>
<dbReference type="GO" id="GO:0097237">
    <property type="term" value="P:cellular response to toxic substance"/>
    <property type="evidence" value="ECO:0007669"/>
    <property type="project" value="UniProtKB-ARBA"/>
</dbReference>
<keyword evidence="2" id="KW-0285">Flavoprotein</keyword>
<evidence type="ECO:0000256" key="1">
    <source>
        <dbReference type="ARBA" id="ARBA00009333"/>
    </source>
</evidence>
<evidence type="ECO:0000256" key="3">
    <source>
        <dbReference type="ARBA" id="ARBA00023002"/>
    </source>
</evidence>
<dbReference type="InterPro" id="IPR050097">
    <property type="entry name" value="Ferredoxin-NADP_redctase_2"/>
</dbReference>
<dbReference type="GO" id="GO:0016491">
    <property type="term" value="F:oxidoreductase activity"/>
    <property type="evidence" value="ECO:0007669"/>
    <property type="project" value="UniProtKB-KW"/>
</dbReference>
<dbReference type="AlphaFoldDB" id="A0A1E3NNH0"/>
<dbReference type="STRING" id="763406.A0A1E3NNH0"/>
<keyword evidence="6" id="KW-1185">Reference proteome</keyword>
<name>A0A1E3NNH0_9ASCO</name>
<evidence type="ECO:0000259" key="4">
    <source>
        <dbReference type="Pfam" id="PF07992"/>
    </source>
</evidence>
<organism evidence="5 6">
    <name type="scientific">Pichia membranifaciens NRRL Y-2026</name>
    <dbReference type="NCBI Taxonomy" id="763406"/>
    <lineage>
        <taxon>Eukaryota</taxon>
        <taxon>Fungi</taxon>
        <taxon>Dikarya</taxon>
        <taxon>Ascomycota</taxon>
        <taxon>Saccharomycotina</taxon>
        <taxon>Pichiomycetes</taxon>
        <taxon>Pichiales</taxon>
        <taxon>Pichiaceae</taxon>
        <taxon>Pichia</taxon>
    </lineage>
</organism>